<dbReference type="InterPro" id="IPR051202">
    <property type="entry name" value="Peptidase_C40"/>
</dbReference>
<dbReference type="Pfam" id="PF00877">
    <property type="entry name" value="NLPC_P60"/>
    <property type="match status" value="1"/>
</dbReference>
<evidence type="ECO:0000256" key="4">
    <source>
        <dbReference type="ARBA" id="ARBA00022807"/>
    </source>
</evidence>
<dbReference type="Proteomes" id="UP000031802">
    <property type="component" value="Unassembled WGS sequence"/>
</dbReference>
<dbReference type="InterPro" id="IPR041382">
    <property type="entry name" value="SH3_16"/>
</dbReference>
<feature type="domain" description="NlpC/P60" evidence="5">
    <location>
        <begin position="125"/>
        <end position="257"/>
    </location>
</feature>
<dbReference type="PANTHER" id="PTHR47053">
    <property type="entry name" value="MUREIN DD-ENDOPEPTIDASE MEPH-RELATED"/>
    <property type="match status" value="1"/>
</dbReference>
<evidence type="ECO:0000256" key="3">
    <source>
        <dbReference type="ARBA" id="ARBA00022801"/>
    </source>
</evidence>
<dbReference type="AlphaFoldDB" id="A0A0B8SZ04"/>
<dbReference type="GO" id="GO:0008234">
    <property type="term" value="F:cysteine-type peptidase activity"/>
    <property type="evidence" value="ECO:0007669"/>
    <property type="project" value="UniProtKB-KW"/>
</dbReference>
<dbReference type="Gene3D" id="2.30.30.40">
    <property type="entry name" value="SH3 Domains"/>
    <property type="match status" value="1"/>
</dbReference>
<evidence type="ECO:0000256" key="1">
    <source>
        <dbReference type="ARBA" id="ARBA00007074"/>
    </source>
</evidence>
<dbReference type="PROSITE" id="PS51935">
    <property type="entry name" value="NLPC_P60"/>
    <property type="match status" value="1"/>
</dbReference>
<evidence type="ECO:0000313" key="7">
    <source>
        <dbReference type="Proteomes" id="UP000031802"/>
    </source>
</evidence>
<evidence type="ECO:0000313" key="6">
    <source>
        <dbReference type="EMBL" id="KGE12767.1"/>
    </source>
</evidence>
<proteinExistence type="inferred from homology"/>
<dbReference type="Gene3D" id="3.90.1720.10">
    <property type="entry name" value="endopeptidase domain like (from Nostoc punctiforme)"/>
    <property type="match status" value="1"/>
</dbReference>
<dbReference type="STRING" id="1229276.DI53_3506"/>
<evidence type="ECO:0000259" key="5">
    <source>
        <dbReference type="PROSITE" id="PS51935"/>
    </source>
</evidence>
<dbReference type="SUPFAM" id="SSF54001">
    <property type="entry name" value="Cysteine proteinases"/>
    <property type="match status" value="1"/>
</dbReference>
<dbReference type="EMBL" id="JJMU01000065">
    <property type="protein sequence ID" value="KGE12767.1"/>
    <property type="molecule type" value="Genomic_DNA"/>
</dbReference>
<dbReference type="RefSeq" id="WP_037502648.1">
    <property type="nucleotide sequence ID" value="NZ_JJMU01000065.1"/>
</dbReference>
<dbReference type="Pfam" id="PF18348">
    <property type="entry name" value="SH3_16"/>
    <property type="match status" value="1"/>
</dbReference>
<keyword evidence="3" id="KW-0378">Hydrolase</keyword>
<dbReference type="PANTHER" id="PTHR47053:SF1">
    <property type="entry name" value="MUREIN DD-ENDOPEPTIDASE MEPH-RELATED"/>
    <property type="match status" value="1"/>
</dbReference>
<accession>A0A0B8SZ04</accession>
<comment type="similarity">
    <text evidence="1">Belongs to the peptidase C40 family.</text>
</comment>
<dbReference type="OrthoDB" id="9813368at2"/>
<gene>
    <name evidence="6" type="ORF">DI53_3506</name>
</gene>
<protein>
    <submittedName>
        <fullName evidence="6">NLP/P60 protein</fullName>
    </submittedName>
</protein>
<reference evidence="7" key="1">
    <citation type="submission" date="2014-04" db="EMBL/GenBank/DDBJ databases">
        <title>Whole-Genome optical mapping and complete genome sequence of Sphingobacterium deserti sp. nov., a new spaces isolated from desert in the west of China.</title>
        <authorList>
            <person name="Teng C."/>
            <person name="Zhou Z."/>
            <person name="Li X."/>
            <person name="Chen M."/>
            <person name="Lin M."/>
            <person name="Wang L."/>
            <person name="Su S."/>
            <person name="Zhang C."/>
            <person name="Zhang W."/>
        </authorList>
    </citation>
    <scope>NUCLEOTIDE SEQUENCE [LARGE SCALE GENOMIC DNA]</scope>
    <source>
        <strain evidence="7">ACCC05744</strain>
    </source>
</reference>
<name>A0A0B8SZ04_9SPHI</name>
<dbReference type="GO" id="GO:0006508">
    <property type="term" value="P:proteolysis"/>
    <property type="evidence" value="ECO:0007669"/>
    <property type="project" value="UniProtKB-KW"/>
</dbReference>
<evidence type="ECO:0000256" key="2">
    <source>
        <dbReference type="ARBA" id="ARBA00022670"/>
    </source>
</evidence>
<sequence>MVFGICNLSVVPLRSEPSHRSEMVNQLLFAEFFEILEEQPDWIYIRMLEADYEGWLQRGQYALWTGEAPQAAGNSYSVVDRSGAEAIFNHQTISLLPGTKIWNHISLQQMIPSDVPYSISGTLRDPQVADFVFEFPKLVDRYKGSPYLWGGRSPYGIDCSGLTQAIYAQFGVTLRRDAYQQAEQGKIVDFVAEIQPGDLAFFDNEEGRITHVGIMLDSDSIFHASALARIDKLDSEGIFNQMEGRYTHKLRIVKRIF</sequence>
<reference evidence="6 7" key="2">
    <citation type="journal article" date="2015" name="PLoS ONE">
        <title>Whole-Genome Optical Mapping and Finished Genome Sequence of Sphingobacterium deserti sp. nov., a New Species Isolated from the Western Desert of China.</title>
        <authorList>
            <person name="Teng C."/>
            <person name="Zhou Z."/>
            <person name="Molnar I."/>
            <person name="Li X."/>
            <person name="Tang R."/>
            <person name="Chen M."/>
            <person name="Wang L."/>
            <person name="Su S."/>
            <person name="Zhang W."/>
            <person name="Lin M."/>
        </authorList>
    </citation>
    <scope>NUCLEOTIDE SEQUENCE [LARGE SCALE GENOMIC DNA]</scope>
    <source>
        <strain evidence="7">ACCC05744</strain>
    </source>
</reference>
<keyword evidence="7" id="KW-1185">Reference proteome</keyword>
<keyword evidence="4" id="KW-0788">Thiol protease</keyword>
<dbReference type="eggNOG" id="COG0791">
    <property type="taxonomic scope" value="Bacteria"/>
</dbReference>
<dbReference type="InterPro" id="IPR000064">
    <property type="entry name" value="NLP_P60_dom"/>
</dbReference>
<dbReference type="PATRIC" id="fig|1229276.3.peg.3621"/>
<comment type="caution">
    <text evidence="6">The sequence shown here is derived from an EMBL/GenBank/DDBJ whole genome shotgun (WGS) entry which is preliminary data.</text>
</comment>
<organism evidence="6 7">
    <name type="scientific">Sphingobacterium deserti</name>
    <dbReference type="NCBI Taxonomy" id="1229276"/>
    <lineage>
        <taxon>Bacteria</taxon>
        <taxon>Pseudomonadati</taxon>
        <taxon>Bacteroidota</taxon>
        <taxon>Sphingobacteriia</taxon>
        <taxon>Sphingobacteriales</taxon>
        <taxon>Sphingobacteriaceae</taxon>
        <taxon>Sphingobacterium</taxon>
    </lineage>
</organism>
<keyword evidence="2" id="KW-0645">Protease</keyword>
<dbReference type="InterPro" id="IPR038765">
    <property type="entry name" value="Papain-like_cys_pep_sf"/>
</dbReference>